<proteinExistence type="inferred from homology"/>
<keyword evidence="4" id="KW-0966">Cell projection</keyword>
<organism evidence="9">
    <name type="scientific">Schistocephalus solidus</name>
    <name type="common">Tapeworm</name>
    <dbReference type="NCBI Taxonomy" id="70667"/>
    <lineage>
        <taxon>Eukaryota</taxon>
        <taxon>Metazoa</taxon>
        <taxon>Spiralia</taxon>
        <taxon>Lophotrochozoa</taxon>
        <taxon>Platyhelminthes</taxon>
        <taxon>Cestoda</taxon>
        <taxon>Eucestoda</taxon>
        <taxon>Diphyllobothriidea</taxon>
        <taxon>Diphyllobothriidae</taxon>
        <taxon>Schistocephalus</taxon>
    </lineage>
</organism>
<feature type="coiled-coil region" evidence="7">
    <location>
        <begin position="422"/>
        <end position="456"/>
    </location>
</feature>
<keyword evidence="9" id="KW-0282">Flagellum</keyword>
<evidence type="ECO:0000256" key="7">
    <source>
        <dbReference type="SAM" id="Coils"/>
    </source>
</evidence>
<evidence type="ECO:0000256" key="4">
    <source>
        <dbReference type="ARBA" id="ARBA00023273"/>
    </source>
</evidence>
<feature type="non-terminal residue" evidence="9">
    <location>
        <position position="1"/>
    </location>
</feature>
<accession>A0A0X3PGP6</accession>
<evidence type="ECO:0000259" key="8">
    <source>
        <dbReference type="Pfam" id="PF13868"/>
    </source>
</evidence>
<keyword evidence="3" id="KW-0969">Cilium</keyword>
<evidence type="ECO:0000313" key="9">
    <source>
        <dbReference type="EMBL" id="JAP51125.1"/>
    </source>
</evidence>
<feature type="coiled-coil region" evidence="7">
    <location>
        <begin position="94"/>
        <end position="121"/>
    </location>
</feature>
<gene>
    <name evidence="9" type="primary">CFA53</name>
    <name evidence="9" type="ORF">TR87191</name>
</gene>
<evidence type="ECO:0000256" key="3">
    <source>
        <dbReference type="ARBA" id="ARBA00023069"/>
    </source>
</evidence>
<dbReference type="InterPro" id="IPR043596">
    <property type="entry name" value="CFAP53/TCHP"/>
</dbReference>
<dbReference type="AlphaFoldDB" id="A0A0X3PGP6"/>
<evidence type="ECO:0000256" key="2">
    <source>
        <dbReference type="ARBA" id="ARBA00023054"/>
    </source>
</evidence>
<protein>
    <recommendedName>
        <fullName evidence="6">Cilia- and flagella-associated protein 53</fullName>
    </recommendedName>
</protein>
<evidence type="ECO:0000256" key="1">
    <source>
        <dbReference type="ARBA" id="ARBA00004138"/>
    </source>
</evidence>
<evidence type="ECO:0000256" key="6">
    <source>
        <dbReference type="ARBA" id="ARBA00033773"/>
    </source>
</evidence>
<comment type="subcellular location">
    <subcellularLocation>
        <location evidence="1">Cell projection</location>
        <location evidence="1">Cilium</location>
    </subcellularLocation>
</comment>
<comment type="similarity">
    <text evidence="5">Belongs to the CFAP53 family.</text>
</comment>
<name>A0A0X3PGP6_SCHSO</name>
<dbReference type="GO" id="GO:0005929">
    <property type="term" value="C:cilium"/>
    <property type="evidence" value="ECO:0007669"/>
    <property type="project" value="UniProtKB-SubCell"/>
</dbReference>
<feature type="domain" description="Trichohyalin-plectin-homology" evidence="8">
    <location>
        <begin position="185"/>
        <end position="460"/>
    </location>
</feature>
<reference evidence="9" key="1">
    <citation type="submission" date="2016-01" db="EMBL/GenBank/DDBJ databases">
        <title>Reference transcriptome for the parasite Schistocephalus solidus: insights into the molecular evolution of parasitism.</title>
        <authorList>
            <person name="Hebert F.O."/>
            <person name="Grambauer S."/>
            <person name="Barber I."/>
            <person name="Landry C.R."/>
            <person name="Aubin-Horth N."/>
        </authorList>
    </citation>
    <scope>NUCLEOTIDE SEQUENCE</scope>
</reference>
<evidence type="ECO:0000256" key="5">
    <source>
        <dbReference type="ARBA" id="ARBA00033747"/>
    </source>
</evidence>
<dbReference type="PANTHER" id="PTHR31183:SF1">
    <property type="entry name" value="CILIA- AND FLAGELLA-ASSOCIATED PROTEIN 53"/>
    <property type="match status" value="1"/>
</dbReference>
<dbReference type="EMBL" id="GEEE01012100">
    <property type="protein sequence ID" value="JAP51125.1"/>
    <property type="molecule type" value="Transcribed_RNA"/>
</dbReference>
<dbReference type="Pfam" id="PF13868">
    <property type="entry name" value="TPH"/>
    <property type="match status" value="1"/>
</dbReference>
<dbReference type="PANTHER" id="PTHR31183">
    <property type="entry name" value="TRICHOPLEIN KERATIN FILAMENT-BINDING PROTEIN FAMILY MEMBER"/>
    <property type="match status" value="1"/>
</dbReference>
<dbReference type="InterPro" id="IPR043597">
    <property type="entry name" value="TPH_dom"/>
</dbReference>
<sequence length="475" mass="56657">RGSACQNPLEARTMSRSGPLPPTAVIDRERFFADWMTKSDKKCSESWFKIRSEKIIDFLALGLEGRRDKLRAILDKEAEDYVNACKEKLRLVEVSRKEAVIEEAKRLKAFIEKRNNDFAERARERRMRNSCADYRDNKAKQLVKTMSEDRKMIDQFNEFKRAYEKEREDKLNSLKWDFITDLNGKEDVRLKLKHEKEMENFEALKGQLAEHVAQREREAEAKKAEGRMVDEEIAAVKALKLEQEKKRLDAQVETRRILSSAVQEHLERRQKRKEWDESFNQASANSWKEVEEGESVSRVQRMHRQNREARYFLEHQKQLREYRKCEEEIRDKLIAEDAEKERQLKRMREAERRAFLKKLEEETYADHRSAMARKALRLKEIKEMDEAEFNKMLDAMKVQELKREEEMKAKEKEHMAIREAQICQLEDRRKRREEEVQKLQRERAGYAQAEKEYLERLNKVANPVAASPSYAMDGC</sequence>
<keyword evidence="2 7" id="KW-0175">Coiled coil</keyword>